<dbReference type="InterPro" id="IPR037061">
    <property type="entry name" value="Lytic_TGlycoase_superhlx_L_sf"/>
</dbReference>
<dbReference type="RefSeq" id="WP_096450107.1">
    <property type="nucleotide sequence ID" value="NZ_JBHSOG010000049.1"/>
</dbReference>
<keyword evidence="7" id="KW-1185">Reference proteome</keyword>
<dbReference type="PANTHER" id="PTHR37423">
    <property type="entry name" value="SOLUBLE LYTIC MUREIN TRANSGLYCOSYLASE-RELATED"/>
    <property type="match status" value="1"/>
</dbReference>
<dbReference type="CDD" id="cd13401">
    <property type="entry name" value="Slt70-like"/>
    <property type="match status" value="1"/>
</dbReference>
<sequence>MKNRLWATLAAGLLLSGGALGEAGDARILAARDAVRNGERATLERLAAEQDGHVLDAYVRYWLLTNRLARPESPPSAELAEFLVNEAGSQLAERLRADWLRRLAKDGDWAGFAQIYPDLQAPDAELRCHARTARLMAGDRAVLAEVAAQWGELVDSPPACEPALRAAVELGLVGEDDVWWRVRRQVEGRTPSAARPTLTWLPSGLPAIGEFDQAVRSPAQYLDRLPPNFAVARAGRELALAALARLARDDARGAHVRLLRIQDRLEGGERAYAYAVLGWQAALGLRPEASDWFRAAGNVPMSAQQRAWRVRSALRALDWPGVRGAIEAMTAAERELPEWTYWLGRALAAERKRTEAESLYARIAGEPSFYGILAAEELGRPFAPPPPGDAATAEHVRQVEGDPGLRRALALFRLDMRTEGVREWNWALRGRDDGFAAAAARLALKNEIYDRAINTAERSGSNANFDLRYLTPYRSIIEPQVHNQGLDMSWVYGLMRQESRFVVPARSSVGAQGLMQVMPATGKWVAGKIGLRGYHPGRLGDPETNVLLGTSYMRLILEDLDNHPVLASAGYNAGPGRARRWRDDKPLEGAIYAETIPFDETRDYVRKVMANTVIYAAMLEKRPQSLKARLGTIAPRTLDGAVLSNERDPQ</sequence>
<keyword evidence="2 3" id="KW-0732">Signal</keyword>
<evidence type="ECO:0000256" key="2">
    <source>
        <dbReference type="ARBA" id="ARBA00022729"/>
    </source>
</evidence>
<proteinExistence type="inferred from homology"/>
<dbReference type="InterPro" id="IPR008939">
    <property type="entry name" value="Lytic_TGlycosylase_superhlx_U"/>
</dbReference>
<evidence type="ECO:0000313" key="7">
    <source>
        <dbReference type="Proteomes" id="UP001595974"/>
    </source>
</evidence>
<evidence type="ECO:0000313" key="6">
    <source>
        <dbReference type="EMBL" id="MFC5770244.1"/>
    </source>
</evidence>
<organism evidence="6 7">
    <name type="scientific">Thauera sinica</name>
    <dbReference type="NCBI Taxonomy" id="2665146"/>
    <lineage>
        <taxon>Bacteria</taxon>
        <taxon>Pseudomonadati</taxon>
        <taxon>Pseudomonadota</taxon>
        <taxon>Betaproteobacteria</taxon>
        <taxon>Rhodocyclales</taxon>
        <taxon>Zoogloeaceae</taxon>
        <taxon>Thauera</taxon>
    </lineage>
</organism>
<comment type="caution">
    <text evidence="6">The sequence shown here is derived from an EMBL/GenBank/DDBJ whole genome shotgun (WGS) entry which is preliminary data.</text>
</comment>
<dbReference type="SUPFAM" id="SSF53955">
    <property type="entry name" value="Lysozyme-like"/>
    <property type="match status" value="1"/>
</dbReference>
<dbReference type="InterPro" id="IPR023346">
    <property type="entry name" value="Lysozyme-like_dom_sf"/>
</dbReference>
<dbReference type="Pfam" id="PF01464">
    <property type="entry name" value="SLT"/>
    <property type="match status" value="1"/>
</dbReference>
<evidence type="ECO:0000259" key="5">
    <source>
        <dbReference type="Pfam" id="PF14718"/>
    </source>
</evidence>
<protein>
    <submittedName>
        <fullName evidence="6">Transglycosylase SLT domain-containing protein</fullName>
    </submittedName>
</protein>
<feature type="domain" description="Transglycosylase SLT" evidence="4">
    <location>
        <begin position="482"/>
        <end position="584"/>
    </location>
</feature>
<gene>
    <name evidence="6" type="ORF">ACFPTN_12750</name>
</gene>
<dbReference type="EMBL" id="JBHSOG010000049">
    <property type="protein sequence ID" value="MFC5770244.1"/>
    <property type="molecule type" value="Genomic_DNA"/>
</dbReference>
<dbReference type="SUPFAM" id="SSF48435">
    <property type="entry name" value="Bacterial muramidases"/>
    <property type="match status" value="1"/>
</dbReference>
<evidence type="ECO:0000259" key="4">
    <source>
        <dbReference type="Pfam" id="PF01464"/>
    </source>
</evidence>
<dbReference type="InterPro" id="IPR012289">
    <property type="entry name" value="Lytic_TGlycosylase_superhlx_L"/>
</dbReference>
<evidence type="ECO:0000256" key="1">
    <source>
        <dbReference type="ARBA" id="ARBA00007734"/>
    </source>
</evidence>
<dbReference type="PANTHER" id="PTHR37423:SF5">
    <property type="entry name" value="SOLUBLE LYTIC MUREIN TRANSGLYCOSYLASE"/>
    <property type="match status" value="1"/>
</dbReference>
<evidence type="ECO:0000256" key="3">
    <source>
        <dbReference type="SAM" id="SignalP"/>
    </source>
</evidence>
<feature type="domain" description="Lytic transglycosylase superhelical linker" evidence="5">
    <location>
        <begin position="399"/>
        <end position="457"/>
    </location>
</feature>
<dbReference type="Gene3D" id="1.10.530.10">
    <property type="match status" value="1"/>
</dbReference>
<feature type="signal peptide" evidence="3">
    <location>
        <begin position="1"/>
        <end position="21"/>
    </location>
</feature>
<feature type="chain" id="PRO_5046281335" evidence="3">
    <location>
        <begin position="22"/>
        <end position="650"/>
    </location>
</feature>
<comment type="similarity">
    <text evidence="1">Belongs to the transglycosylase Slt family.</text>
</comment>
<dbReference type="InterPro" id="IPR008258">
    <property type="entry name" value="Transglycosylase_SLT_dom_1"/>
</dbReference>
<dbReference type="Pfam" id="PF14718">
    <property type="entry name" value="SLT_L"/>
    <property type="match status" value="1"/>
</dbReference>
<reference evidence="7" key="1">
    <citation type="journal article" date="2019" name="Int. J. Syst. Evol. Microbiol.">
        <title>The Global Catalogue of Microorganisms (GCM) 10K type strain sequencing project: providing services to taxonomists for standard genome sequencing and annotation.</title>
        <authorList>
            <consortium name="The Broad Institute Genomics Platform"/>
            <consortium name="The Broad Institute Genome Sequencing Center for Infectious Disease"/>
            <person name="Wu L."/>
            <person name="Ma J."/>
        </authorList>
    </citation>
    <scope>NUCLEOTIDE SEQUENCE [LARGE SCALE GENOMIC DNA]</scope>
    <source>
        <strain evidence="7">SHR3</strain>
    </source>
</reference>
<name>A0ABW1ASS3_9RHOO</name>
<dbReference type="Gene3D" id="1.10.1240.20">
    <property type="entry name" value="Lytic transglycosylase, superhelical linker domain"/>
    <property type="match status" value="1"/>
</dbReference>
<dbReference type="Proteomes" id="UP001595974">
    <property type="component" value="Unassembled WGS sequence"/>
</dbReference>
<dbReference type="Gene3D" id="1.25.20.10">
    <property type="entry name" value="Bacterial muramidases"/>
    <property type="match status" value="1"/>
</dbReference>
<accession>A0ABW1ASS3</accession>